<keyword evidence="9" id="KW-1185">Reference proteome</keyword>
<feature type="domain" description="2Fe-2S ferredoxin-type" evidence="7">
    <location>
        <begin position="20"/>
        <end position="129"/>
    </location>
</feature>
<dbReference type="SUPFAM" id="SSF54292">
    <property type="entry name" value="2Fe-2S ferredoxin-like"/>
    <property type="match status" value="1"/>
</dbReference>
<evidence type="ECO:0000256" key="2">
    <source>
        <dbReference type="ARBA" id="ARBA00022714"/>
    </source>
</evidence>
<dbReference type="GO" id="GO:0009055">
    <property type="term" value="F:electron transfer activity"/>
    <property type="evidence" value="ECO:0007669"/>
    <property type="project" value="TreeGrafter"/>
</dbReference>
<accession>A0A7W9SNL6</accession>
<reference evidence="8 9" key="1">
    <citation type="submission" date="2020-08" db="EMBL/GenBank/DDBJ databases">
        <title>Genomic Encyclopedia of Type Strains, Phase IV (KMG-IV): sequencing the most valuable type-strain genomes for metagenomic binning, comparative biology and taxonomic classification.</title>
        <authorList>
            <person name="Goeker M."/>
        </authorList>
    </citation>
    <scope>NUCLEOTIDE SEQUENCE [LARGE SCALE GENOMIC DNA]</scope>
    <source>
        <strain evidence="8 9">DSM 23562</strain>
    </source>
</reference>
<keyword evidence="3" id="KW-0479">Metal-binding</keyword>
<sequence length="138" mass="14836">MAGTNPYAAPVSYEKPKQPYKLTILMDGEKHEFTINPSSLPMGDNGLPGSILDICDGQGLPLEHTCGGVCACSTCHIVVKEGWSSLNEATEDEEDQLEEAPGLTLRSRLGCQCVPNGTQDVVVEVPGWNRNAVKETPH</sequence>
<dbReference type="GO" id="GO:0140647">
    <property type="term" value="P:P450-containing electron transport chain"/>
    <property type="evidence" value="ECO:0007669"/>
    <property type="project" value="InterPro"/>
</dbReference>
<dbReference type="PRINTS" id="PR00355">
    <property type="entry name" value="ADRENODOXIN"/>
</dbReference>
<evidence type="ECO:0000256" key="6">
    <source>
        <dbReference type="ARBA" id="ARBA00034078"/>
    </source>
</evidence>
<dbReference type="InterPro" id="IPR001055">
    <property type="entry name" value="Adrenodoxin-like"/>
</dbReference>
<organism evidence="8 9">
    <name type="scientific">Armatimonas rosea</name>
    <dbReference type="NCBI Taxonomy" id="685828"/>
    <lineage>
        <taxon>Bacteria</taxon>
        <taxon>Bacillati</taxon>
        <taxon>Armatimonadota</taxon>
        <taxon>Armatimonadia</taxon>
        <taxon>Armatimonadales</taxon>
        <taxon>Armatimonadaceae</taxon>
        <taxon>Armatimonas</taxon>
    </lineage>
</organism>
<evidence type="ECO:0000256" key="1">
    <source>
        <dbReference type="ARBA" id="ARBA00010914"/>
    </source>
</evidence>
<dbReference type="InterPro" id="IPR036010">
    <property type="entry name" value="2Fe-2S_ferredoxin-like_sf"/>
</dbReference>
<dbReference type="EMBL" id="JACHGW010000002">
    <property type="protein sequence ID" value="MBB6049940.1"/>
    <property type="molecule type" value="Genomic_DNA"/>
</dbReference>
<dbReference type="Proteomes" id="UP000520814">
    <property type="component" value="Unassembled WGS sequence"/>
</dbReference>
<dbReference type="CDD" id="cd00207">
    <property type="entry name" value="fer2"/>
    <property type="match status" value="1"/>
</dbReference>
<dbReference type="InterPro" id="IPR012675">
    <property type="entry name" value="Beta-grasp_dom_sf"/>
</dbReference>
<evidence type="ECO:0000256" key="3">
    <source>
        <dbReference type="ARBA" id="ARBA00022723"/>
    </source>
</evidence>
<comment type="caution">
    <text evidence="8">The sequence shown here is derived from an EMBL/GenBank/DDBJ whole genome shotgun (WGS) entry which is preliminary data.</text>
</comment>
<gene>
    <name evidence="8" type="ORF">HNQ39_001731</name>
</gene>
<evidence type="ECO:0000313" key="8">
    <source>
        <dbReference type="EMBL" id="MBB6049940.1"/>
    </source>
</evidence>
<dbReference type="GO" id="GO:0046872">
    <property type="term" value="F:metal ion binding"/>
    <property type="evidence" value="ECO:0007669"/>
    <property type="project" value="UniProtKB-KW"/>
</dbReference>
<dbReference type="InterPro" id="IPR001041">
    <property type="entry name" value="2Fe-2S_ferredoxin-type"/>
</dbReference>
<evidence type="ECO:0000256" key="5">
    <source>
        <dbReference type="ARBA" id="ARBA00023014"/>
    </source>
</evidence>
<dbReference type="Pfam" id="PF00111">
    <property type="entry name" value="Fer2"/>
    <property type="match status" value="1"/>
</dbReference>
<dbReference type="PANTHER" id="PTHR23426">
    <property type="entry name" value="FERREDOXIN/ADRENODOXIN"/>
    <property type="match status" value="1"/>
</dbReference>
<name>A0A7W9SNL6_ARMRO</name>
<keyword evidence="2" id="KW-0001">2Fe-2S</keyword>
<evidence type="ECO:0000256" key="4">
    <source>
        <dbReference type="ARBA" id="ARBA00023004"/>
    </source>
</evidence>
<comment type="similarity">
    <text evidence="1">Belongs to the adrenodoxin/putidaredoxin family.</text>
</comment>
<dbReference type="PROSITE" id="PS51085">
    <property type="entry name" value="2FE2S_FER_2"/>
    <property type="match status" value="1"/>
</dbReference>
<dbReference type="RefSeq" id="WP_184193956.1">
    <property type="nucleotide sequence ID" value="NZ_JACHGW010000002.1"/>
</dbReference>
<keyword evidence="5" id="KW-0411">Iron-sulfur</keyword>
<dbReference type="Gene3D" id="3.10.20.30">
    <property type="match status" value="1"/>
</dbReference>
<evidence type="ECO:0000313" key="9">
    <source>
        <dbReference type="Proteomes" id="UP000520814"/>
    </source>
</evidence>
<comment type="cofactor">
    <cofactor evidence="6">
        <name>[2Fe-2S] cluster</name>
        <dbReference type="ChEBI" id="CHEBI:190135"/>
    </cofactor>
</comment>
<proteinExistence type="inferred from homology"/>
<dbReference type="GO" id="GO:0051537">
    <property type="term" value="F:2 iron, 2 sulfur cluster binding"/>
    <property type="evidence" value="ECO:0007669"/>
    <property type="project" value="UniProtKB-KW"/>
</dbReference>
<keyword evidence="4" id="KW-0408">Iron</keyword>
<protein>
    <submittedName>
        <fullName evidence="8">2Fe-2S ferredoxin</fullName>
    </submittedName>
</protein>
<dbReference type="PANTHER" id="PTHR23426:SF65">
    <property type="entry name" value="FERREDOXIN-2, MITOCHONDRIAL"/>
    <property type="match status" value="1"/>
</dbReference>
<dbReference type="AlphaFoldDB" id="A0A7W9SNL6"/>
<evidence type="ECO:0000259" key="7">
    <source>
        <dbReference type="PROSITE" id="PS51085"/>
    </source>
</evidence>